<keyword evidence="1" id="KW-0805">Transcription regulation</keyword>
<gene>
    <name evidence="5" type="ORF">BG844_00435</name>
</gene>
<name>A0A1K0GUR3_9ACTN</name>
<dbReference type="SUPFAM" id="SSF46785">
    <property type="entry name" value="Winged helix' DNA-binding domain"/>
    <property type="match status" value="1"/>
</dbReference>
<dbReference type="AlphaFoldDB" id="A0A1K0GUR3"/>
<dbReference type="Proteomes" id="UP000182486">
    <property type="component" value="Unassembled WGS sequence"/>
</dbReference>
<dbReference type="PANTHER" id="PTHR33154">
    <property type="entry name" value="TRANSCRIPTIONAL REGULATOR, ARSR FAMILY"/>
    <property type="match status" value="1"/>
</dbReference>
<dbReference type="SMART" id="SM00418">
    <property type="entry name" value="HTH_ARSR"/>
    <property type="match status" value="1"/>
</dbReference>
<keyword evidence="6" id="KW-1185">Reference proteome</keyword>
<evidence type="ECO:0000259" key="4">
    <source>
        <dbReference type="PROSITE" id="PS50987"/>
    </source>
</evidence>
<proteinExistence type="predicted"/>
<dbReference type="Pfam" id="PF19361">
    <property type="entry name" value="DUF5937"/>
    <property type="match status" value="1"/>
</dbReference>
<dbReference type="PROSITE" id="PS50987">
    <property type="entry name" value="HTH_ARSR_2"/>
    <property type="match status" value="1"/>
</dbReference>
<protein>
    <submittedName>
        <fullName evidence="5">Transcriptional regulator</fullName>
    </submittedName>
</protein>
<dbReference type="EMBL" id="MEIA01000002">
    <property type="protein sequence ID" value="OJF16246.1"/>
    <property type="molecule type" value="Genomic_DNA"/>
</dbReference>
<dbReference type="Gene3D" id="1.10.10.10">
    <property type="entry name" value="Winged helix-like DNA-binding domain superfamily/Winged helix DNA-binding domain"/>
    <property type="match status" value="1"/>
</dbReference>
<sequence>MALTIDITGMPAERLAVAASPLAELGAMLHVLAAPAHHPALQPWAAGVMAACKPSFTDRLLEAEFLWHSSRADFLVPGSPRATLAEELDDVDALSDETYVAAALVTTCGCSRLSFRRGEPDRLKDLARARGPAQAAFAERLLDDPGPVRARVRRLLEDCVEEFFGEAWRRVAFDLAADARRMADLHERQGLGAALAAMSPAMTLAGSRIVLDKLQDSWTTAEDGMTFIPTAFGRPHLVSVYAPGSRPVVQYPTAADESVPLDVVRRRIDAFAHPVRLRLCRTLARGPRTTGELAEAWQLSAPEVSRHLAVLKKAGLTVTTRRGRYVSHQLDLSATAALGVDLIAVLLR</sequence>
<accession>A0A1K0GUR3</accession>
<dbReference type="Pfam" id="PF12840">
    <property type="entry name" value="HTH_20"/>
    <property type="match status" value="1"/>
</dbReference>
<dbReference type="RefSeq" id="WP_071802674.1">
    <property type="nucleotide sequence ID" value="NZ_MEIA01000002.1"/>
</dbReference>
<dbReference type="NCBIfam" id="NF033788">
    <property type="entry name" value="HTH_metalloreg"/>
    <property type="match status" value="1"/>
</dbReference>
<dbReference type="GO" id="GO:0003677">
    <property type="term" value="F:DNA binding"/>
    <property type="evidence" value="ECO:0007669"/>
    <property type="project" value="UniProtKB-KW"/>
</dbReference>
<comment type="caution">
    <text evidence="5">The sequence shown here is derived from an EMBL/GenBank/DDBJ whole genome shotgun (WGS) entry which is preliminary data.</text>
</comment>
<dbReference type="CDD" id="cd00090">
    <property type="entry name" value="HTH_ARSR"/>
    <property type="match status" value="1"/>
</dbReference>
<keyword evidence="3" id="KW-0804">Transcription</keyword>
<dbReference type="InterPro" id="IPR001845">
    <property type="entry name" value="HTH_ArsR_DNA-bd_dom"/>
</dbReference>
<dbReference type="InterPro" id="IPR051081">
    <property type="entry name" value="HTH_MetalResp_TranReg"/>
</dbReference>
<dbReference type="InterPro" id="IPR036388">
    <property type="entry name" value="WH-like_DNA-bd_sf"/>
</dbReference>
<dbReference type="InterPro" id="IPR045981">
    <property type="entry name" value="DUF5937"/>
</dbReference>
<feature type="domain" description="HTH arsR-type" evidence="4">
    <location>
        <begin position="256"/>
        <end position="348"/>
    </location>
</feature>
<evidence type="ECO:0000256" key="1">
    <source>
        <dbReference type="ARBA" id="ARBA00023015"/>
    </source>
</evidence>
<reference evidence="5 6" key="1">
    <citation type="submission" date="2016-09" db="EMBL/GenBank/DDBJ databases">
        <title>Couchioplanes caeruleus draft genome sequence.</title>
        <authorList>
            <person name="Sheehan J."/>
            <person name="Caffrey P."/>
        </authorList>
    </citation>
    <scope>NUCLEOTIDE SEQUENCE [LARGE SCALE GENOMIC DNA]</scope>
    <source>
        <strain evidence="5 6">DSM 43634</strain>
    </source>
</reference>
<dbReference type="InterPro" id="IPR036390">
    <property type="entry name" value="WH_DNA-bd_sf"/>
</dbReference>
<dbReference type="PRINTS" id="PR00778">
    <property type="entry name" value="HTHARSR"/>
</dbReference>
<evidence type="ECO:0000313" key="5">
    <source>
        <dbReference type="EMBL" id="OJF16246.1"/>
    </source>
</evidence>
<evidence type="ECO:0000313" key="6">
    <source>
        <dbReference type="Proteomes" id="UP000182486"/>
    </source>
</evidence>
<keyword evidence="2" id="KW-0238">DNA-binding</keyword>
<dbReference type="GO" id="GO:0003700">
    <property type="term" value="F:DNA-binding transcription factor activity"/>
    <property type="evidence" value="ECO:0007669"/>
    <property type="project" value="InterPro"/>
</dbReference>
<evidence type="ECO:0000256" key="2">
    <source>
        <dbReference type="ARBA" id="ARBA00023125"/>
    </source>
</evidence>
<dbReference type="PANTHER" id="PTHR33154:SF33">
    <property type="entry name" value="TRANSCRIPTIONAL REPRESSOR SDPR"/>
    <property type="match status" value="1"/>
</dbReference>
<dbReference type="InterPro" id="IPR011991">
    <property type="entry name" value="ArsR-like_HTH"/>
</dbReference>
<evidence type="ECO:0000256" key="3">
    <source>
        <dbReference type="ARBA" id="ARBA00023163"/>
    </source>
</evidence>
<organism evidence="5 6">
    <name type="scientific">Couchioplanes caeruleus subsp. caeruleus</name>
    <dbReference type="NCBI Taxonomy" id="56427"/>
    <lineage>
        <taxon>Bacteria</taxon>
        <taxon>Bacillati</taxon>
        <taxon>Actinomycetota</taxon>
        <taxon>Actinomycetes</taxon>
        <taxon>Micromonosporales</taxon>
        <taxon>Micromonosporaceae</taxon>
        <taxon>Couchioplanes</taxon>
    </lineage>
</organism>